<protein>
    <recommendedName>
        <fullName evidence="8">RPEL repeat protein</fullName>
    </recommendedName>
</protein>
<dbReference type="RefSeq" id="XP_003029946.1">
    <property type="nucleotide sequence ID" value="XM_003029900.1"/>
</dbReference>
<organism evidence="7">
    <name type="scientific">Schizophyllum commune (strain H4-8 / FGSC 9210)</name>
    <name type="common">Split gill fungus</name>
    <dbReference type="NCBI Taxonomy" id="578458"/>
    <lineage>
        <taxon>Eukaryota</taxon>
        <taxon>Fungi</taxon>
        <taxon>Dikarya</taxon>
        <taxon>Basidiomycota</taxon>
        <taxon>Agaricomycotina</taxon>
        <taxon>Agaricomycetes</taxon>
        <taxon>Agaricomycetidae</taxon>
        <taxon>Agaricales</taxon>
        <taxon>Schizophyllaceae</taxon>
        <taxon>Schizophyllum</taxon>
    </lineage>
</organism>
<dbReference type="OrthoDB" id="197676at2759"/>
<gene>
    <name evidence="6" type="ORF">SCHCODRAFT_82604</name>
</gene>
<dbReference type="eggNOG" id="ENOG502SC67">
    <property type="taxonomic scope" value="Eukaryota"/>
</dbReference>
<evidence type="ECO:0008006" key="8">
    <source>
        <dbReference type="Google" id="ProtNLM"/>
    </source>
</evidence>
<evidence type="ECO:0000256" key="5">
    <source>
        <dbReference type="SAM" id="MobiDB-lite"/>
    </source>
</evidence>
<proteinExistence type="predicted"/>
<evidence type="ECO:0000313" key="7">
    <source>
        <dbReference type="Proteomes" id="UP000007431"/>
    </source>
</evidence>
<reference evidence="6 7" key="1">
    <citation type="journal article" date="2010" name="Nat. Biotechnol.">
        <title>Genome sequence of the model mushroom Schizophyllum commune.</title>
        <authorList>
            <person name="Ohm R.A."/>
            <person name="de Jong J.F."/>
            <person name="Lugones L.G."/>
            <person name="Aerts A."/>
            <person name="Kothe E."/>
            <person name="Stajich J.E."/>
            <person name="de Vries R.P."/>
            <person name="Record E."/>
            <person name="Levasseur A."/>
            <person name="Baker S.E."/>
            <person name="Bartholomew K.A."/>
            <person name="Coutinho P.M."/>
            <person name="Erdmann S."/>
            <person name="Fowler T.J."/>
            <person name="Gathman A.C."/>
            <person name="Lombard V."/>
            <person name="Henrissat B."/>
            <person name="Knabe N."/>
            <person name="Kuees U."/>
            <person name="Lilly W.W."/>
            <person name="Lindquist E."/>
            <person name="Lucas S."/>
            <person name="Magnuson J.K."/>
            <person name="Piumi F."/>
            <person name="Raudaskoski M."/>
            <person name="Salamov A."/>
            <person name="Schmutz J."/>
            <person name="Schwarze F.W.M.R."/>
            <person name="vanKuyk P.A."/>
            <person name="Horton J.S."/>
            <person name="Grigoriev I.V."/>
            <person name="Woesten H.A.B."/>
        </authorList>
    </citation>
    <scope>NUCLEOTIDE SEQUENCE [LARGE SCALE GENOMIC DNA]</scope>
    <source>
        <strain evidence="7">H4-8 / FGSC 9210</strain>
    </source>
</reference>
<dbReference type="InterPro" id="IPR004018">
    <property type="entry name" value="RPEL_repeat"/>
</dbReference>
<accession>D8QAS8</accession>
<sequence>MAAPAAQTQPIDSQMKDNLEKQLNQRPDRSELVDRNILKDDKGVAPALVANMEKLKRSQLEDKLEHALQHRPKPDELVKEGILQDNEAPAA</sequence>
<dbReference type="VEuPathDB" id="FungiDB:SCHCODRAFT_02633040"/>
<dbReference type="InParanoid" id="D8QAS8"/>
<dbReference type="SMART" id="SM00707">
    <property type="entry name" value="RPEL"/>
    <property type="match status" value="2"/>
</dbReference>
<dbReference type="STRING" id="578458.D8QAS8"/>
<keyword evidence="7" id="KW-1185">Reference proteome</keyword>
<dbReference type="OMA" id="ENHLMHR"/>
<keyword evidence="2" id="KW-0677">Repeat</keyword>
<feature type="repeat" description="RPEL" evidence="4">
    <location>
        <begin position="62"/>
        <end position="87"/>
    </location>
</feature>
<dbReference type="AlphaFoldDB" id="D8QAS8"/>
<dbReference type="InterPro" id="IPR043451">
    <property type="entry name" value="Myocardin-like"/>
</dbReference>
<dbReference type="Proteomes" id="UP000007431">
    <property type="component" value="Unassembled WGS sequence"/>
</dbReference>
<dbReference type="PANTHER" id="PTHR22793">
    <property type="entry name" value="MYOCARDIN-RELATED TRANSCRIPTION FACTOR-RELATED"/>
    <property type="match status" value="1"/>
</dbReference>
<evidence type="ECO:0000256" key="3">
    <source>
        <dbReference type="ARBA" id="ARBA00023242"/>
    </source>
</evidence>
<feature type="region of interest" description="Disordered" evidence="5">
    <location>
        <begin position="61"/>
        <end position="91"/>
    </location>
</feature>
<dbReference type="HOGENOM" id="CLU_121574_4_1_1"/>
<feature type="repeat" description="RPEL" evidence="4">
    <location>
        <begin position="17"/>
        <end position="42"/>
    </location>
</feature>
<evidence type="ECO:0000256" key="2">
    <source>
        <dbReference type="ARBA" id="ARBA00022737"/>
    </source>
</evidence>
<comment type="subcellular location">
    <subcellularLocation>
        <location evidence="1">Nucleus</location>
    </subcellularLocation>
</comment>
<dbReference type="EMBL" id="GL377308">
    <property type="protein sequence ID" value="EFI95043.1"/>
    <property type="molecule type" value="Genomic_DNA"/>
</dbReference>
<dbReference type="GO" id="GO:0005634">
    <property type="term" value="C:nucleus"/>
    <property type="evidence" value="ECO:0007669"/>
    <property type="project" value="UniProtKB-SubCell"/>
</dbReference>
<dbReference type="PANTHER" id="PTHR22793:SF12">
    <property type="entry name" value="MYOCARDIN-RELATED TRANSCRIPTION FACTOR, ISOFORM H"/>
    <property type="match status" value="1"/>
</dbReference>
<feature type="compositionally biased region" description="Basic and acidic residues" evidence="5">
    <location>
        <begin position="61"/>
        <end position="79"/>
    </location>
</feature>
<evidence type="ECO:0000256" key="4">
    <source>
        <dbReference type="PROSITE-ProRule" id="PRU00401"/>
    </source>
</evidence>
<evidence type="ECO:0000313" key="6">
    <source>
        <dbReference type="EMBL" id="EFI95043.1"/>
    </source>
</evidence>
<keyword evidence="3" id="KW-0539">Nucleus</keyword>
<evidence type="ECO:0000256" key="1">
    <source>
        <dbReference type="ARBA" id="ARBA00004123"/>
    </source>
</evidence>
<dbReference type="GO" id="GO:0003713">
    <property type="term" value="F:transcription coactivator activity"/>
    <property type="evidence" value="ECO:0007669"/>
    <property type="project" value="TreeGrafter"/>
</dbReference>
<dbReference type="Pfam" id="PF02755">
    <property type="entry name" value="RPEL"/>
    <property type="match status" value="2"/>
</dbReference>
<dbReference type="KEGG" id="scm:SCHCO_02633040"/>
<dbReference type="Gene3D" id="6.10.150.10">
    <property type="match status" value="1"/>
</dbReference>
<dbReference type="PROSITE" id="PS51073">
    <property type="entry name" value="RPEL"/>
    <property type="match status" value="2"/>
</dbReference>
<dbReference type="GO" id="GO:0045944">
    <property type="term" value="P:positive regulation of transcription by RNA polymerase II"/>
    <property type="evidence" value="ECO:0007669"/>
    <property type="project" value="TreeGrafter"/>
</dbReference>
<name>D8QAS8_SCHCM</name>
<dbReference type="GeneID" id="9591367"/>